<accession>A4E786</accession>
<evidence type="ECO:0000313" key="3">
    <source>
        <dbReference type="Proteomes" id="UP000002979"/>
    </source>
</evidence>
<reference evidence="1 3" key="2">
    <citation type="submission" date="2007-04" db="EMBL/GenBank/DDBJ databases">
        <authorList>
            <person name="Fulton L."/>
            <person name="Clifton S."/>
            <person name="Fulton B."/>
            <person name="Xu J."/>
            <person name="Minx P."/>
            <person name="Mardis E.R."/>
            <person name="Wilson R.K."/>
        </authorList>
    </citation>
    <scope>NUCLEOTIDE SEQUENCE [LARGE SCALE GENOMIC DNA]</scope>
    <source>
        <strain evidence="1">ATCC 25986</strain>
        <strain evidence="3">ATCC 25986 / DSM 3979 / JCM 10188 / KCTC 3647 / NCTC 11838 / VPI 1003</strain>
    </source>
</reference>
<dbReference type="Proteomes" id="UP000464211">
    <property type="component" value="Chromosome"/>
</dbReference>
<dbReference type="AlphaFoldDB" id="A4E786"/>
<evidence type="ECO:0000313" key="4">
    <source>
        <dbReference type="Proteomes" id="UP000464211"/>
    </source>
</evidence>
<dbReference type="EMBL" id="AAVN02000001">
    <property type="protein sequence ID" value="EBA40595.1"/>
    <property type="molecule type" value="Genomic_DNA"/>
</dbReference>
<evidence type="ECO:0000313" key="2">
    <source>
        <dbReference type="EMBL" id="QIA33048.1"/>
    </source>
</evidence>
<dbReference type="Proteomes" id="UP000002979">
    <property type="component" value="Unassembled WGS sequence"/>
</dbReference>
<reference evidence="2 4" key="3">
    <citation type="submission" date="2020-01" db="EMBL/GenBank/DDBJ databases">
        <title>Complete genome sequence of Collinsella aerofaciens JCM 10188(T).</title>
        <authorList>
            <person name="Tourlousse D.M."/>
            <person name="Sakamoto M."/>
            <person name="Miura T."/>
            <person name="Narita K."/>
            <person name="Ohashi A."/>
            <person name="Uchino Y."/>
            <person name="Yamazoe A."/>
            <person name="Kameyama K."/>
            <person name="Terauchi J."/>
            <person name="Ohkuma M."/>
            <person name="Kawasaki H."/>
            <person name="Sekiguchi Y."/>
        </authorList>
    </citation>
    <scope>NUCLEOTIDE SEQUENCE [LARGE SCALE GENOMIC DNA]</scope>
    <source>
        <strain evidence="2 4">JCM 10188</strain>
    </source>
</reference>
<organism evidence="1 3">
    <name type="scientific">Collinsella aerofaciens (strain ATCC 25986 / DSM 3979 / JCM 10188 / KCTC 3647 / NCTC 11838 / VPI 1003)</name>
    <dbReference type="NCBI Taxonomy" id="411903"/>
    <lineage>
        <taxon>Bacteria</taxon>
        <taxon>Bacillati</taxon>
        <taxon>Actinomycetota</taxon>
        <taxon>Coriobacteriia</taxon>
        <taxon>Coriobacteriales</taxon>
        <taxon>Coriobacteriaceae</taxon>
        <taxon>Collinsella</taxon>
    </lineage>
</organism>
<dbReference type="EMBL" id="CP048433">
    <property type="protein sequence ID" value="QIA33048.1"/>
    <property type="molecule type" value="Genomic_DNA"/>
</dbReference>
<evidence type="ECO:0008006" key="5">
    <source>
        <dbReference type="Google" id="ProtNLM"/>
    </source>
</evidence>
<dbReference type="GeneID" id="92849060"/>
<proteinExistence type="predicted"/>
<evidence type="ECO:0000313" key="1">
    <source>
        <dbReference type="EMBL" id="EBA40595.1"/>
    </source>
</evidence>
<name>A4E786_COLAA</name>
<protein>
    <recommendedName>
        <fullName evidence="5">Immunity protein 35 domain-containing protein</fullName>
    </recommendedName>
</protein>
<reference evidence="1 3" key="1">
    <citation type="submission" date="2007-01" db="EMBL/GenBank/DDBJ databases">
        <title>Draft genome sequence of Collinsella aerofaciens (ATCC 25986).</title>
        <authorList>
            <person name="Sudarsanam P."/>
            <person name="Ley R."/>
            <person name="Guruge J."/>
            <person name="Turnbaugh P.J."/>
            <person name="Mahowald M."/>
            <person name="Liep D."/>
            <person name="Gordon J."/>
        </authorList>
    </citation>
    <scope>NUCLEOTIDE SEQUENCE [LARGE SCALE GENOMIC DNA]</scope>
    <source>
        <strain evidence="1">ATCC 25986</strain>
        <strain evidence="3">ATCC 25986 / DSM 3979 / JCM 10188 / KCTC 3647 / NCTC 11838 / VPI 1003</strain>
    </source>
</reference>
<dbReference type="RefSeq" id="WP_006234186.1">
    <property type="nucleotide sequence ID" value="NZ_AAVN02000001.1"/>
</dbReference>
<gene>
    <name evidence="1" type="ORF">COLAER_00267</name>
    <name evidence="2" type="ORF">GXM19_01390</name>
</gene>
<sequence length="88" mass="9887">MLTLEEAIKPILEEEAVDGYGPVCAYEGKYHWFVGFGFDGKMAPGDTPYAIDKETGKIDFFPIPFFLRGESPSAIELEMEKAHEVKIQ</sequence>